<dbReference type="EMBL" id="CP081869">
    <property type="protein sequence ID" value="QZO00105.1"/>
    <property type="molecule type" value="Genomic_DNA"/>
</dbReference>
<accession>A0A9E6RA61</accession>
<dbReference type="RefSeq" id="WP_261403256.1">
    <property type="nucleotide sequence ID" value="NZ_CP081869.1"/>
</dbReference>
<dbReference type="KEGG" id="cmet:K6K41_26725"/>
<evidence type="ECO:0000256" key="1">
    <source>
        <dbReference type="SAM" id="MobiDB-lite"/>
    </source>
</evidence>
<reference evidence="3" key="1">
    <citation type="submission" date="2021-08" db="EMBL/GenBank/DDBJ databases">
        <authorList>
            <person name="Zhang H."/>
            <person name="Xu M."/>
            <person name="Yu Z."/>
            <person name="Yang L."/>
            <person name="Cai Y."/>
        </authorList>
    </citation>
    <scope>NUCLEOTIDE SEQUENCE</scope>
    <source>
        <strain evidence="3">CHL1</strain>
    </source>
</reference>
<keyword evidence="2" id="KW-0732">Signal</keyword>
<evidence type="ECO:0000256" key="2">
    <source>
        <dbReference type="SAM" id="SignalP"/>
    </source>
</evidence>
<evidence type="ECO:0000313" key="3">
    <source>
        <dbReference type="EMBL" id="QZO00105.1"/>
    </source>
</evidence>
<name>A0A9E6RA61_9HYPH</name>
<feature type="compositionally biased region" description="Basic and acidic residues" evidence="1">
    <location>
        <begin position="154"/>
        <end position="175"/>
    </location>
</feature>
<feature type="compositionally biased region" description="Basic and acidic residues" evidence="1">
    <location>
        <begin position="247"/>
        <end position="259"/>
    </location>
</feature>
<organism evidence="3 4">
    <name type="scientific">Chenggangzhangella methanolivorans</name>
    <dbReference type="NCBI Taxonomy" id="1437009"/>
    <lineage>
        <taxon>Bacteria</taxon>
        <taxon>Pseudomonadati</taxon>
        <taxon>Pseudomonadota</taxon>
        <taxon>Alphaproteobacteria</taxon>
        <taxon>Hyphomicrobiales</taxon>
        <taxon>Methylopilaceae</taxon>
        <taxon>Chenggangzhangella</taxon>
    </lineage>
</organism>
<keyword evidence="4" id="KW-1185">Reference proteome</keyword>
<dbReference type="AlphaFoldDB" id="A0A9E6RA61"/>
<evidence type="ECO:0000313" key="4">
    <source>
        <dbReference type="Proteomes" id="UP000825701"/>
    </source>
</evidence>
<feature type="signal peptide" evidence="2">
    <location>
        <begin position="1"/>
        <end position="19"/>
    </location>
</feature>
<feature type="region of interest" description="Disordered" evidence="1">
    <location>
        <begin position="118"/>
        <end position="259"/>
    </location>
</feature>
<feature type="chain" id="PRO_5038768771" evidence="2">
    <location>
        <begin position="20"/>
        <end position="259"/>
    </location>
</feature>
<sequence length="259" mass="27650">MRAGLLVASLAVVAAPAPAFSEIGSSRKVACAAPTLLQCSIVAPGFTNWIIAPFGLAPSDAEIAAQACRTGVVSAKRRPPGEEIVRQTTVVDVICGTAPTEARRAPPIRTPAVERAALPDRARTVERTPVLAGSPQDFEPDVAPRRRSPQASERPPRAERLSERSETRRRVREPDQDALPSRVRQPVEDRVAAPTVRPGPIAAPERLPEPPPPAPATAADVRPEPPRSETPPSPPAPSTPRPAPPSKWKDDPSISYDHF</sequence>
<gene>
    <name evidence="3" type="ORF">K6K41_26725</name>
</gene>
<dbReference type="Proteomes" id="UP000825701">
    <property type="component" value="Chromosome"/>
</dbReference>
<proteinExistence type="predicted"/>
<feature type="compositionally biased region" description="Pro residues" evidence="1">
    <location>
        <begin position="228"/>
        <end position="245"/>
    </location>
</feature>
<protein>
    <submittedName>
        <fullName evidence="3">Uncharacterized protein</fullName>
    </submittedName>
</protein>